<name>A0AAW5ISH3_9BACT</name>
<dbReference type="Proteomes" id="UP001204486">
    <property type="component" value="Unassembled WGS sequence"/>
</dbReference>
<dbReference type="Gene3D" id="2.60.40.2100">
    <property type="match status" value="1"/>
</dbReference>
<dbReference type="EMBL" id="JANDWN010000009">
    <property type="protein sequence ID" value="MCP9599321.1"/>
    <property type="molecule type" value="Genomic_DNA"/>
</dbReference>
<comment type="similarity">
    <text evidence="2">Belongs to the bacteroidetes fimbrillin superfamily. FimB/Mfa2 family.</text>
</comment>
<keyword evidence="4" id="KW-0472">Membrane</keyword>
<reference evidence="9" key="1">
    <citation type="submission" date="2022-07" db="EMBL/GenBank/DDBJ databases">
        <title>Prevotella copri.</title>
        <authorList>
            <person name="Yang C."/>
        </authorList>
    </citation>
    <scope>NUCLEOTIDE SEQUENCE</scope>
    <source>
        <strain evidence="9">HF1476</strain>
    </source>
</reference>
<evidence type="ECO:0000256" key="2">
    <source>
        <dbReference type="ARBA" id="ARBA00007248"/>
    </source>
</evidence>
<evidence type="ECO:0000313" key="10">
    <source>
        <dbReference type="Proteomes" id="UP001204486"/>
    </source>
</evidence>
<dbReference type="PROSITE" id="PS51257">
    <property type="entry name" value="PROKAR_LIPOPROTEIN"/>
    <property type="match status" value="1"/>
</dbReference>
<evidence type="ECO:0000256" key="3">
    <source>
        <dbReference type="ARBA" id="ARBA00022729"/>
    </source>
</evidence>
<comment type="subcellular location">
    <subcellularLocation>
        <location evidence="1">Cell outer membrane</location>
    </subcellularLocation>
</comment>
<evidence type="ECO:0000256" key="5">
    <source>
        <dbReference type="ARBA" id="ARBA00023139"/>
    </source>
</evidence>
<dbReference type="InterPro" id="IPR014941">
    <property type="entry name" value="FimB/Mfa2/Mfa3"/>
</dbReference>
<evidence type="ECO:0000256" key="7">
    <source>
        <dbReference type="ARBA" id="ARBA00023288"/>
    </source>
</evidence>
<dbReference type="AlphaFoldDB" id="A0AAW5ISH3"/>
<accession>A0AAW5ISH3</accession>
<evidence type="ECO:0000256" key="6">
    <source>
        <dbReference type="ARBA" id="ARBA00023237"/>
    </source>
</evidence>
<evidence type="ECO:0000313" key="9">
    <source>
        <dbReference type="EMBL" id="MCP9599321.1"/>
    </source>
</evidence>
<dbReference type="RefSeq" id="WP_254973390.1">
    <property type="nucleotide sequence ID" value="NZ_JANDWK010000009.1"/>
</dbReference>
<gene>
    <name evidence="9" type="ORF">NNC55_05045</name>
</gene>
<feature type="chain" id="PRO_5043554566" evidence="8">
    <location>
        <begin position="26"/>
        <end position="307"/>
    </location>
</feature>
<dbReference type="Pfam" id="PF08842">
    <property type="entry name" value="Mfa2"/>
    <property type="match status" value="1"/>
</dbReference>
<keyword evidence="3 8" id="KW-0732">Signal</keyword>
<organism evidence="9 10">
    <name type="scientific">Segatella copri</name>
    <dbReference type="NCBI Taxonomy" id="165179"/>
    <lineage>
        <taxon>Bacteria</taxon>
        <taxon>Pseudomonadati</taxon>
        <taxon>Bacteroidota</taxon>
        <taxon>Bacteroidia</taxon>
        <taxon>Bacteroidales</taxon>
        <taxon>Prevotellaceae</taxon>
        <taxon>Segatella</taxon>
    </lineage>
</organism>
<keyword evidence="7" id="KW-0449">Lipoprotein</keyword>
<comment type="caution">
    <text evidence="9">The sequence shown here is derived from an EMBL/GenBank/DDBJ whole genome shotgun (WGS) entry which is preliminary data.</text>
</comment>
<proteinExistence type="inferred from homology"/>
<keyword evidence="6" id="KW-0998">Cell outer membrane</keyword>
<evidence type="ECO:0000256" key="8">
    <source>
        <dbReference type="SAM" id="SignalP"/>
    </source>
</evidence>
<sequence length="307" mass="33805">MRNYLTGKERLLVAALAFCVPCLLASCDHDVHDGEGDGGLSVSLAWADEADEGTEVKDVKTWIVNATDGTQVVQSQYGSAQEMAKERYDLPEGNYRILTTINLVDPFTISEQTRAVDNINSLAIGLSNPSASPEHAYYGVTDIVIDKEDVHYITRSEMRRMLAELTIVIEGVPENTVISGKVLNVATGLLLLQKNEDGTFGSASYTKEECDIPLGIAAPGETLKTETLRLMPTANGFHTTKLFIQLTSSEGVVSNYDIEAPIMKSGGKYQINLEYGEMKPYMYLTSTKIDDWTEGWIYRGEILNPED</sequence>
<dbReference type="GO" id="GO:0009279">
    <property type="term" value="C:cell outer membrane"/>
    <property type="evidence" value="ECO:0007669"/>
    <property type="project" value="UniProtKB-SubCell"/>
</dbReference>
<feature type="signal peptide" evidence="8">
    <location>
        <begin position="1"/>
        <end position="25"/>
    </location>
</feature>
<evidence type="ECO:0000256" key="1">
    <source>
        <dbReference type="ARBA" id="ARBA00004442"/>
    </source>
</evidence>
<evidence type="ECO:0000256" key="4">
    <source>
        <dbReference type="ARBA" id="ARBA00023136"/>
    </source>
</evidence>
<protein>
    <submittedName>
        <fullName evidence="9">FimB/Mfa2 family fimbrial subunit</fullName>
    </submittedName>
</protein>
<keyword evidence="5" id="KW-0564">Palmitate</keyword>